<evidence type="ECO:0000313" key="3">
    <source>
        <dbReference type="EMBL" id="KAA1111408.1"/>
    </source>
</evidence>
<reference evidence="3 4" key="1">
    <citation type="submission" date="2019-05" db="EMBL/GenBank/DDBJ databases">
        <title>Emergence of the Ug99 lineage of the wheat stem rust pathogen through somatic hybridization.</title>
        <authorList>
            <person name="Li F."/>
            <person name="Upadhyaya N.M."/>
            <person name="Sperschneider J."/>
            <person name="Matny O."/>
            <person name="Nguyen-Phuc H."/>
            <person name="Mago R."/>
            <person name="Raley C."/>
            <person name="Miller M.E."/>
            <person name="Silverstein K.A.T."/>
            <person name="Henningsen E."/>
            <person name="Hirsch C.D."/>
            <person name="Visser B."/>
            <person name="Pretorius Z.A."/>
            <person name="Steffenson B.J."/>
            <person name="Schwessinger B."/>
            <person name="Dodds P.N."/>
            <person name="Figueroa M."/>
        </authorList>
    </citation>
    <scope>NUCLEOTIDE SEQUENCE [LARGE SCALE GENOMIC DNA]</scope>
    <source>
        <strain evidence="3 4">Ug99</strain>
    </source>
</reference>
<dbReference type="Proteomes" id="UP000325313">
    <property type="component" value="Unassembled WGS sequence"/>
</dbReference>
<feature type="transmembrane region" description="Helical" evidence="1">
    <location>
        <begin position="232"/>
        <end position="251"/>
    </location>
</feature>
<evidence type="ECO:0000256" key="1">
    <source>
        <dbReference type="SAM" id="Phobius"/>
    </source>
</evidence>
<accession>A0A5B0QDZ7</accession>
<dbReference type="AlphaFoldDB" id="A0A5B0QDZ7"/>
<name>A0A5B0QDZ7_PUCGR</name>
<organism evidence="3 4">
    <name type="scientific">Puccinia graminis f. sp. tritici</name>
    <dbReference type="NCBI Taxonomy" id="56615"/>
    <lineage>
        <taxon>Eukaryota</taxon>
        <taxon>Fungi</taxon>
        <taxon>Dikarya</taxon>
        <taxon>Basidiomycota</taxon>
        <taxon>Pucciniomycotina</taxon>
        <taxon>Pucciniomycetes</taxon>
        <taxon>Pucciniales</taxon>
        <taxon>Pucciniaceae</taxon>
        <taxon>Puccinia</taxon>
    </lineage>
</organism>
<keyword evidence="1" id="KW-1133">Transmembrane helix</keyword>
<protein>
    <recommendedName>
        <fullName evidence="2">DUF6533 domain-containing protein</fullName>
    </recommendedName>
</protein>
<feature type="domain" description="DUF6533" evidence="2">
    <location>
        <begin position="21"/>
        <end position="62"/>
    </location>
</feature>
<gene>
    <name evidence="3" type="ORF">PGTUg99_005960</name>
</gene>
<keyword evidence="1" id="KW-0812">Transmembrane</keyword>
<feature type="transmembrane region" description="Helical" evidence="1">
    <location>
        <begin position="116"/>
        <end position="136"/>
    </location>
</feature>
<evidence type="ECO:0000313" key="4">
    <source>
        <dbReference type="Proteomes" id="UP000325313"/>
    </source>
</evidence>
<feature type="transmembrane region" description="Helical" evidence="1">
    <location>
        <begin position="92"/>
        <end position="109"/>
    </location>
</feature>
<sequence>MGSPLDAQTVKLISITQTYFAAMYAVALWDWIICLPKEYRRIYKAPRSLIKVLYYFNRYYTLANLLFVLYGFNAQMTTAECDKFYKWEPGVASFTTIFAEAILVVRTYALWGRNKYILAVLLTGLTIECVVLLFAVTQFHAVPTRDPTDPTSRGACIAGGGPGGHDWSMAYWVSPIVMDTLMLILTSIRVGQPTLHSQFIQIADLPLLKQALQYRNKGVKSSVFQTFVKDGILYFVVVFGVNLINTIFYSLPSPALQAINSPMSLLMTSIMCSHIVLSLRGEEKEEMEAVSKDWQVNTFLKKKKEQRSGATATQEKNSAHHHEFNNEGIYRNGINMHPFSISAPSAQHPSDTYSASLDMNSSGLIPSEGFMNPTYEGVQVDIEHGRNYDEEKSAINDSQTKLEVLSKS</sequence>
<feature type="transmembrane region" description="Helical" evidence="1">
    <location>
        <begin position="169"/>
        <end position="188"/>
    </location>
</feature>
<proteinExistence type="predicted"/>
<dbReference type="Pfam" id="PF20151">
    <property type="entry name" value="DUF6533"/>
    <property type="match status" value="1"/>
</dbReference>
<comment type="caution">
    <text evidence="3">The sequence shown here is derived from an EMBL/GenBank/DDBJ whole genome shotgun (WGS) entry which is preliminary data.</text>
</comment>
<feature type="transmembrane region" description="Helical" evidence="1">
    <location>
        <begin position="12"/>
        <end position="32"/>
    </location>
</feature>
<keyword evidence="1" id="KW-0472">Membrane</keyword>
<dbReference type="InterPro" id="IPR045340">
    <property type="entry name" value="DUF6533"/>
</dbReference>
<dbReference type="EMBL" id="VDEP01000284">
    <property type="protein sequence ID" value="KAA1111408.1"/>
    <property type="molecule type" value="Genomic_DNA"/>
</dbReference>
<evidence type="ECO:0000259" key="2">
    <source>
        <dbReference type="Pfam" id="PF20151"/>
    </source>
</evidence>
<feature type="transmembrane region" description="Helical" evidence="1">
    <location>
        <begin position="52"/>
        <end position="72"/>
    </location>
</feature>